<dbReference type="STRING" id="568860.SAMN05421811_12141"/>
<dbReference type="InterPro" id="IPR011600">
    <property type="entry name" value="Pept_C14_caspase"/>
</dbReference>
<dbReference type="GO" id="GO:0006508">
    <property type="term" value="P:proteolysis"/>
    <property type="evidence" value="ECO:0007669"/>
    <property type="project" value="InterPro"/>
</dbReference>
<organism evidence="2 3">
    <name type="scientific">Nonomuraea wenchangensis</name>
    <dbReference type="NCBI Taxonomy" id="568860"/>
    <lineage>
        <taxon>Bacteria</taxon>
        <taxon>Bacillati</taxon>
        <taxon>Actinomycetota</taxon>
        <taxon>Actinomycetes</taxon>
        <taxon>Streptosporangiales</taxon>
        <taxon>Streptosporangiaceae</taxon>
        <taxon>Nonomuraea</taxon>
    </lineage>
</organism>
<dbReference type="SUPFAM" id="SSF52129">
    <property type="entry name" value="Caspase-like"/>
    <property type="match status" value="1"/>
</dbReference>
<dbReference type="Gene3D" id="3.40.50.1460">
    <property type="match status" value="1"/>
</dbReference>
<evidence type="ECO:0000259" key="1">
    <source>
        <dbReference type="Pfam" id="PF00656"/>
    </source>
</evidence>
<proteinExistence type="predicted"/>
<dbReference type="GO" id="GO:0004197">
    <property type="term" value="F:cysteine-type endopeptidase activity"/>
    <property type="evidence" value="ECO:0007669"/>
    <property type="project" value="InterPro"/>
</dbReference>
<reference evidence="2 3" key="1">
    <citation type="submission" date="2016-10" db="EMBL/GenBank/DDBJ databases">
        <authorList>
            <person name="de Groot N.N."/>
        </authorList>
    </citation>
    <scope>NUCLEOTIDE SEQUENCE [LARGE SCALE GENOMIC DNA]</scope>
    <source>
        <strain evidence="2 3">CGMCC 4.5598</strain>
    </source>
</reference>
<feature type="domain" description="Peptidase C14 caspase" evidence="1">
    <location>
        <begin position="12"/>
        <end position="226"/>
    </location>
</feature>
<name>A0A1I0LRH4_9ACTN</name>
<dbReference type="AlphaFoldDB" id="A0A1I0LRH4"/>
<dbReference type="OrthoDB" id="4464809at2"/>
<keyword evidence="3" id="KW-1185">Reference proteome</keyword>
<sequence length="350" mass="37446">MSRVPDPALSRVVLIGTAHYDFLPALASVEDNLLSLADVLTAEEVWGLPADHVTIVADPVTSADMLDPVVRAADEATDTMVFYYAGHGLTEPRRGELRLALVGSDSQRPYTAVSYAHVRDALLGSRAARRIVVLDCCHSGRALGTMADPVTAAIDEAGAEGTYVLAATAENQKALAPVGEPHTAFTAELLSIFQNGIQGHGPLLDLDAIYNHVRAAMRDKGRPLPQKRDRNTAGQLTLVRNRAHSSPAGTVHVQGLEVEGERARARLAEYGFVPTAEPMSGRVRKSRLVEVTDFDPRHHAGGPRAVQGKCSWHGATCDEEVVASVLVRDGGGDAWHAVCRRALRALGATR</sequence>
<dbReference type="Pfam" id="PF00656">
    <property type="entry name" value="Peptidase_C14"/>
    <property type="match status" value="1"/>
</dbReference>
<dbReference type="EMBL" id="FOHX01000021">
    <property type="protein sequence ID" value="SEU43168.1"/>
    <property type="molecule type" value="Genomic_DNA"/>
</dbReference>
<dbReference type="Proteomes" id="UP000199361">
    <property type="component" value="Unassembled WGS sequence"/>
</dbReference>
<dbReference type="InterPro" id="IPR029030">
    <property type="entry name" value="Caspase-like_dom_sf"/>
</dbReference>
<gene>
    <name evidence="2" type="ORF">SAMN05421811_12141</name>
</gene>
<protein>
    <submittedName>
        <fullName evidence="2">Peptide/nickel transport system substrate-binding protein</fullName>
    </submittedName>
</protein>
<dbReference type="NCBIfam" id="NF047832">
    <property type="entry name" value="caspase_w_EACC1"/>
    <property type="match status" value="1"/>
</dbReference>
<evidence type="ECO:0000313" key="2">
    <source>
        <dbReference type="EMBL" id="SEU43168.1"/>
    </source>
</evidence>
<accession>A0A1I0LRH4</accession>
<evidence type="ECO:0000313" key="3">
    <source>
        <dbReference type="Proteomes" id="UP000199361"/>
    </source>
</evidence>
<dbReference type="RefSeq" id="WP_091092648.1">
    <property type="nucleotide sequence ID" value="NZ_FOHX01000021.1"/>
</dbReference>